<accession>A0A4P9WSG1</accession>
<organism evidence="2 3">
    <name type="scientific">Blyttiomyces helicus</name>
    <dbReference type="NCBI Taxonomy" id="388810"/>
    <lineage>
        <taxon>Eukaryota</taxon>
        <taxon>Fungi</taxon>
        <taxon>Fungi incertae sedis</taxon>
        <taxon>Chytridiomycota</taxon>
        <taxon>Chytridiomycota incertae sedis</taxon>
        <taxon>Chytridiomycetes</taxon>
        <taxon>Chytridiomycetes incertae sedis</taxon>
        <taxon>Blyttiomyces</taxon>
    </lineage>
</organism>
<feature type="region of interest" description="Disordered" evidence="1">
    <location>
        <begin position="109"/>
        <end position="137"/>
    </location>
</feature>
<reference evidence="3" key="1">
    <citation type="journal article" date="2018" name="Nat. Microbiol.">
        <title>Leveraging single-cell genomics to expand the fungal tree of life.</title>
        <authorList>
            <person name="Ahrendt S.R."/>
            <person name="Quandt C.A."/>
            <person name="Ciobanu D."/>
            <person name="Clum A."/>
            <person name="Salamov A."/>
            <person name="Andreopoulos B."/>
            <person name="Cheng J.F."/>
            <person name="Woyke T."/>
            <person name="Pelin A."/>
            <person name="Henrissat B."/>
            <person name="Reynolds N.K."/>
            <person name="Benny G.L."/>
            <person name="Smith M.E."/>
            <person name="James T.Y."/>
            <person name="Grigoriev I.V."/>
        </authorList>
    </citation>
    <scope>NUCLEOTIDE SEQUENCE [LARGE SCALE GENOMIC DNA]</scope>
</reference>
<dbReference type="AlphaFoldDB" id="A0A4P9WSG1"/>
<gene>
    <name evidence="2" type="ORF">BDK51DRAFT_34076</name>
</gene>
<proteinExistence type="predicted"/>
<sequence>MVTANVRTRSVWMRPAALDIFQRLVQYLDTFVTCPQYSRNFSNLTGGDGYPITFRRSDSGEIVAATDLTLTKGSWKTWATLTATSGRSTATKGEVSALFDWHGNGAAWTHWDDDNQEGENNSTPPDEDDDEQEGGKEEGRTLRCLGRMVHSTGGVHLAHNADIELMLAIAANMALDIADHVYRQQDLINFRADAVRARVGGLVLISAGSRGKYLI</sequence>
<evidence type="ECO:0000313" key="2">
    <source>
        <dbReference type="EMBL" id="RKO93946.1"/>
    </source>
</evidence>
<protein>
    <submittedName>
        <fullName evidence="2">Uncharacterized protein</fullName>
    </submittedName>
</protein>
<evidence type="ECO:0000313" key="3">
    <source>
        <dbReference type="Proteomes" id="UP000269721"/>
    </source>
</evidence>
<dbReference type="EMBL" id="KZ994061">
    <property type="protein sequence ID" value="RKO93946.1"/>
    <property type="molecule type" value="Genomic_DNA"/>
</dbReference>
<dbReference type="Proteomes" id="UP000269721">
    <property type="component" value="Unassembled WGS sequence"/>
</dbReference>
<name>A0A4P9WSG1_9FUNG</name>
<evidence type="ECO:0000256" key="1">
    <source>
        <dbReference type="SAM" id="MobiDB-lite"/>
    </source>
</evidence>
<keyword evidence="3" id="KW-1185">Reference proteome</keyword>